<feature type="transmembrane region" description="Helical" evidence="13">
    <location>
        <begin position="343"/>
        <end position="361"/>
    </location>
</feature>
<dbReference type="InterPro" id="IPR006370">
    <property type="entry name" value="HB_polyprenyltransferase-like"/>
</dbReference>
<dbReference type="InterPro" id="IPR044878">
    <property type="entry name" value="UbiA_sf"/>
</dbReference>
<keyword evidence="6 13" id="KW-0812">Transmembrane</keyword>
<evidence type="ECO:0000313" key="16">
    <source>
        <dbReference type="Proteomes" id="UP000887568"/>
    </source>
</evidence>
<evidence type="ECO:0000256" key="12">
    <source>
        <dbReference type="ARBA" id="ARBA00051182"/>
    </source>
</evidence>
<dbReference type="Gene3D" id="1.20.120.1780">
    <property type="entry name" value="UbiA prenyltransferase"/>
    <property type="match status" value="1"/>
</dbReference>
<keyword evidence="8 13" id="KW-0472">Membrane</keyword>
<dbReference type="InterPro" id="IPR000537">
    <property type="entry name" value="UbiA_prenyltransferase"/>
</dbReference>
<evidence type="ECO:0000256" key="4">
    <source>
        <dbReference type="ARBA" id="ARBA00022679"/>
    </source>
</evidence>
<comment type="cofactor">
    <cofactor evidence="1 13">
        <name>Mg(2+)</name>
        <dbReference type="ChEBI" id="CHEBI:18420"/>
    </cofactor>
</comment>
<protein>
    <recommendedName>
        <fullName evidence="13">4-hydroxybenzoate polyprenyltransferase, mitochondrial</fullName>
        <shortName evidence="13">4-HB polyprenyltransferase</shortName>
        <ecNumber evidence="13">2.5.1.39</ecNumber>
    </recommendedName>
    <alternativeName>
        <fullName evidence="13">Para-hydroxybenzoate--polyprenyltransferase</fullName>
        <shortName evidence="13">PHB:PPT</shortName>
        <shortName evidence="13">PHB:polyprenyltransferase</shortName>
    </alternativeName>
</protein>
<dbReference type="GO" id="GO:0006744">
    <property type="term" value="P:ubiquinone biosynthetic process"/>
    <property type="evidence" value="ECO:0007669"/>
    <property type="project" value="UniProtKB-UniRule"/>
</dbReference>
<evidence type="ECO:0000313" key="15">
    <source>
        <dbReference type="EnsemblMetazoa" id="XP_038057896.1"/>
    </source>
</evidence>
<dbReference type="OrthoDB" id="18170at2759"/>
<evidence type="ECO:0000256" key="14">
    <source>
        <dbReference type="SAM" id="MobiDB-lite"/>
    </source>
</evidence>
<dbReference type="GeneID" id="119729343"/>
<evidence type="ECO:0000256" key="11">
    <source>
        <dbReference type="ARBA" id="ARBA00050454"/>
    </source>
</evidence>
<comment type="catalytic activity">
    <reaction evidence="12">
        <text>an all-trans-polyprenyl diphosphate + 4-hydroxybenzoate = a 4-hydroxy-3-(all-trans-polyprenyl)benzoate + diphosphate</text>
        <dbReference type="Rhea" id="RHEA:44504"/>
        <dbReference type="Rhea" id="RHEA-COMP:9514"/>
        <dbReference type="Rhea" id="RHEA-COMP:9564"/>
        <dbReference type="ChEBI" id="CHEBI:17879"/>
        <dbReference type="ChEBI" id="CHEBI:33019"/>
        <dbReference type="ChEBI" id="CHEBI:58914"/>
        <dbReference type="ChEBI" id="CHEBI:78396"/>
        <dbReference type="EC" id="2.5.1.39"/>
    </reaction>
    <physiologicalReaction direction="left-to-right" evidence="12">
        <dbReference type="Rhea" id="RHEA:44505"/>
    </physiologicalReaction>
</comment>
<feature type="region of interest" description="Disordered" evidence="14">
    <location>
        <begin position="423"/>
        <end position="442"/>
    </location>
</feature>
<dbReference type="Gene3D" id="1.10.357.140">
    <property type="entry name" value="UbiA prenyltransferase"/>
    <property type="match status" value="1"/>
</dbReference>
<dbReference type="Proteomes" id="UP000887568">
    <property type="component" value="Unplaced"/>
</dbReference>
<feature type="transmembrane region" description="Helical" evidence="13">
    <location>
        <begin position="246"/>
        <end position="264"/>
    </location>
</feature>
<comment type="catalytic activity">
    <reaction evidence="10">
        <text>all-trans-decaprenyl diphosphate + 4-hydroxybenzoate = 4-hydroxy-3-(all-trans-decaprenyl)benzoate + diphosphate</text>
        <dbReference type="Rhea" id="RHEA:44564"/>
        <dbReference type="ChEBI" id="CHEBI:17879"/>
        <dbReference type="ChEBI" id="CHEBI:33019"/>
        <dbReference type="ChEBI" id="CHEBI:60721"/>
        <dbReference type="ChEBI" id="CHEBI:84503"/>
        <dbReference type="EC" id="2.5.1.39"/>
    </reaction>
    <physiologicalReaction direction="left-to-right" evidence="10">
        <dbReference type="Rhea" id="RHEA:44565"/>
    </physiologicalReaction>
</comment>
<dbReference type="InterPro" id="IPR030470">
    <property type="entry name" value="UbiA_prenylTrfase_CS"/>
</dbReference>
<dbReference type="GO" id="GO:0008299">
    <property type="term" value="P:isoprenoid biosynthetic process"/>
    <property type="evidence" value="ECO:0007669"/>
    <property type="project" value="UniProtKB-UniRule"/>
</dbReference>
<sequence length="442" mass="48931">MLSSKLFGRWNSISLPRHPLPFKCFKSSLPSTDWNYGKQLSLARASTGLLSERLSSRRCQCAHSSSYRGHICWTRNLLHRKLQTELQLFQGYSQLNRQQTLLLGCRQEGQSSRCDARTTRRNMSLMSSMVDATPSRVQPYLRLMRLDRPTGTWLVYWPCAWGIALAADPGHLPSLYMLGLCGLAALVVRGAACTINDMWDRDFDKAVERTHTRPIASGAISRSQALVFLGGQLSLALGILLNLNPYSITLGCLAVVPMVLYPLAKRFTNWPQIFLGVTTNFSALIGYSAVHGSCDWSIVLPLYVSCIAWTVIYDTIYGHQDKKYDMALGLGSTSILMGDNTKYWLTGFGAAMVSGLMVVGAMAEQSVAYYLTVALTAAHISNQVWTVDIHNPQDCWTKFRSNNRLGAVIFAGIIAGTLAKVSTKDSDSSTKLDKEEEQATSE</sequence>
<evidence type="ECO:0000256" key="7">
    <source>
        <dbReference type="ARBA" id="ARBA00022989"/>
    </source>
</evidence>
<name>A0A914A3E4_PATMI</name>
<evidence type="ECO:0000256" key="8">
    <source>
        <dbReference type="ARBA" id="ARBA00023136"/>
    </source>
</evidence>
<feature type="transmembrane region" description="Helical" evidence="13">
    <location>
        <begin position="296"/>
        <end position="316"/>
    </location>
</feature>
<dbReference type="Pfam" id="PF01040">
    <property type="entry name" value="UbiA"/>
    <property type="match status" value="1"/>
</dbReference>
<comment type="subcellular location">
    <subcellularLocation>
        <location evidence="2">Membrane</location>
        <topology evidence="2">Multi-pass membrane protein</topology>
    </subcellularLocation>
    <subcellularLocation>
        <location evidence="13">Mitochondrion inner membrane</location>
        <topology evidence="13">Multi-pass membrane protein</topology>
        <orientation evidence="13">Matrix side</orientation>
    </subcellularLocation>
</comment>
<dbReference type="PANTHER" id="PTHR11048">
    <property type="entry name" value="PRENYLTRANSFERASES"/>
    <property type="match status" value="1"/>
</dbReference>
<comment type="function">
    <text evidence="13">Catalyzes the prenylation of para-hydroxybenzoate (PHB) with an all-trans polyprenyl group. Mediates the second step in the final reaction sequence of coenzyme Q (CoQ) biosynthesis, which is the condensation of the polyisoprenoid side chain with PHB, generating the first membrane-bound Q intermediate.</text>
</comment>
<comment type="catalytic activity">
    <reaction evidence="11">
        <text>all-trans-nonaprenyl diphosphate + 4-hydroxybenzoate = 4-hydroxy-3-(all-trans-nonaprenyl)benzoate + diphosphate</text>
        <dbReference type="Rhea" id="RHEA:17709"/>
        <dbReference type="ChEBI" id="CHEBI:17879"/>
        <dbReference type="ChEBI" id="CHEBI:33019"/>
        <dbReference type="ChEBI" id="CHEBI:58391"/>
        <dbReference type="ChEBI" id="CHEBI:84502"/>
        <dbReference type="EC" id="2.5.1.39"/>
    </reaction>
    <physiologicalReaction direction="left-to-right" evidence="11">
        <dbReference type="Rhea" id="RHEA:17710"/>
    </physiologicalReaction>
</comment>
<keyword evidence="7 13" id="KW-1133">Transmembrane helix</keyword>
<dbReference type="RefSeq" id="XP_038057896.1">
    <property type="nucleotide sequence ID" value="XM_038201968.1"/>
</dbReference>
<keyword evidence="13" id="KW-0999">Mitochondrion inner membrane</keyword>
<evidence type="ECO:0000256" key="10">
    <source>
        <dbReference type="ARBA" id="ARBA00049890"/>
    </source>
</evidence>
<dbReference type="GO" id="GO:0005743">
    <property type="term" value="C:mitochondrial inner membrane"/>
    <property type="evidence" value="ECO:0007669"/>
    <property type="project" value="UniProtKB-SubCell"/>
</dbReference>
<accession>A0A914A3E4</accession>
<organism evidence="15 16">
    <name type="scientific">Patiria miniata</name>
    <name type="common">Bat star</name>
    <name type="synonym">Asterina miniata</name>
    <dbReference type="NCBI Taxonomy" id="46514"/>
    <lineage>
        <taxon>Eukaryota</taxon>
        <taxon>Metazoa</taxon>
        <taxon>Echinodermata</taxon>
        <taxon>Eleutherozoa</taxon>
        <taxon>Asterozoa</taxon>
        <taxon>Asteroidea</taxon>
        <taxon>Valvatacea</taxon>
        <taxon>Valvatida</taxon>
        <taxon>Asterinidae</taxon>
        <taxon>Patiria</taxon>
    </lineage>
</organism>
<keyword evidence="16" id="KW-1185">Reference proteome</keyword>
<evidence type="ECO:0000256" key="2">
    <source>
        <dbReference type="ARBA" id="ARBA00004141"/>
    </source>
</evidence>
<keyword evidence="4 13" id="KW-0808">Transferase</keyword>
<proteinExistence type="inferred from homology"/>
<reference evidence="15" key="1">
    <citation type="submission" date="2022-11" db="UniProtKB">
        <authorList>
            <consortium name="EnsemblMetazoa"/>
        </authorList>
    </citation>
    <scope>IDENTIFICATION</scope>
</reference>
<keyword evidence="9 13" id="KW-0414">Isoprene biosynthesis</keyword>
<dbReference type="EnsemblMetazoa" id="XM_038201968.1">
    <property type="protein sequence ID" value="XP_038057896.1"/>
    <property type="gene ID" value="LOC119729343"/>
</dbReference>
<keyword evidence="5 13" id="KW-0831">Ubiquinone biosynthesis</keyword>
<evidence type="ECO:0000256" key="3">
    <source>
        <dbReference type="ARBA" id="ARBA00005985"/>
    </source>
</evidence>
<evidence type="ECO:0000256" key="9">
    <source>
        <dbReference type="ARBA" id="ARBA00023229"/>
    </source>
</evidence>
<feature type="compositionally biased region" description="Basic and acidic residues" evidence="14">
    <location>
        <begin position="423"/>
        <end position="434"/>
    </location>
</feature>
<dbReference type="NCBIfam" id="TIGR01474">
    <property type="entry name" value="ubiA_proteo"/>
    <property type="match status" value="1"/>
</dbReference>
<dbReference type="PANTHER" id="PTHR11048:SF28">
    <property type="entry name" value="4-HYDROXYBENZOATE POLYPRENYLTRANSFERASE, MITOCHONDRIAL"/>
    <property type="match status" value="1"/>
</dbReference>
<keyword evidence="13" id="KW-0496">Mitochondrion</keyword>
<evidence type="ECO:0000256" key="13">
    <source>
        <dbReference type="HAMAP-Rule" id="MF_03189"/>
    </source>
</evidence>
<feature type="transmembrane region" description="Helical" evidence="13">
    <location>
        <begin position="273"/>
        <end position="290"/>
    </location>
</feature>
<comment type="similarity">
    <text evidence="3 13">Belongs to the UbiA prenyltransferase family.</text>
</comment>
<feature type="transmembrane region" description="Helical" evidence="13">
    <location>
        <begin position="173"/>
        <end position="199"/>
    </location>
</feature>
<evidence type="ECO:0000256" key="1">
    <source>
        <dbReference type="ARBA" id="ARBA00001946"/>
    </source>
</evidence>
<dbReference type="CDD" id="cd13959">
    <property type="entry name" value="PT_UbiA_COQ2"/>
    <property type="match status" value="1"/>
</dbReference>
<dbReference type="OMA" id="WCMIYDT"/>
<dbReference type="GO" id="GO:0008412">
    <property type="term" value="F:4-hydroxybenzoate polyprenyltransferase activity"/>
    <property type="evidence" value="ECO:0007669"/>
    <property type="project" value="UniProtKB-EC"/>
</dbReference>
<dbReference type="EC" id="2.5.1.39" evidence="13"/>
<dbReference type="AlphaFoldDB" id="A0A914A3E4"/>
<evidence type="ECO:0000256" key="6">
    <source>
        <dbReference type="ARBA" id="ARBA00022692"/>
    </source>
</evidence>
<dbReference type="FunFam" id="1.20.120.1780:FF:000001">
    <property type="entry name" value="4-hydroxybenzoate octaprenyltransferase"/>
    <property type="match status" value="1"/>
</dbReference>
<evidence type="ECO:0000256" key="5">
    <source>
        <dbReference type="ARBA" id="ARBA00022688"/>
    </source>
</evidence>
<dbReference type="HAMAP" id="MF_01635">
    <property type="entry name" value="UbiA"/>
    <property type="match status" value="1"/>
</dbReference>
<dbReference type="PROSITE" id="PS00943">
    <property type="entry name" value="UBIA"/>
    <property type="match status" value="1"/>
</dbReference>
<dbReference type="FunFam" id="1.10.357.140:FF:000003">
    <property type="entry name" value="4-hydroxybenzoate polyprenyltransferase, mitochondrial"/>
    <property type="match status" value="1"/>
</dbReference>
<comment type="pathway">
    <text evidence="13">Cofactor biosynthesis; ubiquinone biosynthesis.</text>
</comment>
<dbReference type="InterPro" id="IPR039653">
    <property type="entry name" value="Prenyltransferase"/>
</dbReference>